<gene>
    <name evidence="3" type="ORF">NNL38_07150</name>
</gene>
<dbReference type="Pfam" id="PF16461">
    <property type="entry name" value="Phage_TTP_12"/>
    <property type="match status" value="1"/>
</dbReference>
<feature type="compositionally biased region" description="Acidic residues" evidence="1">
    <location>
        <begin position="55"/>
        <end position="65"/>
    </location>
</feature>
<evidence type="ECO:0000313" key="3">
    <source>
        <dbReference type="EMBL" id="UTV28999.1"/>
    </source>
</evidence>
<accession>A0ABY5GI97</accession>
<protein>
    <submittedName>
        <fullName evidence="3">Phage tail protein</fullName>
    </submittedName>
</protein>
<dbReference type="Proteomes" id="UP001057998">
    <property type="component" value="Chromosome 1"/>
</dbReference>
<dbReference type="EMBL" id="CP101508">
    <property type="protein sequence ID" value="UTV28999.1"/>
    <property type="molecule type" value="Genomic_DNA"/>
</dbReference>
<feature type="domain" description="Lambda phage tail tube protein N-terminal" evidence="2">
    <location>
        <begin position="32"/>
        <end position="151"/>
    </location>
</feature>
<keyword evidence="4" id="KW-1185">Reference proteome</keyword>
<feature type="region of interest" description="Disordered" evidence="1">
    <location>
        <begin position="55"/>
        <end position="81"/>
    </location>
</feature>
<sequence length="162" mass="17685">MSDPTKPEKGAGTTFCRLNDGVEITSVTDYTDDTPWMKIADIKELQPGEITVEDEADDYLDDPEADWDKTSPGKKSAGETSVTIAWKPGDTAQQQLDKDVADGTVTHYRAKYPNGAVDVWYGYVNSLGKAIPRNEKMTRSFKIKNVGKPKTAEELLAAAPAA</sequence>
<name>A0ABY5GI97_9GAMM</name>
<organism evidence="3 4">
    <name type="scientific">Photobacterium atrarenae</name>
    <dbReference type="NCBI Taxonomy" id="865757"/>
    <lineage>
        <taxon>Bacteria</taxon>
        <taxon>Pseudomonadati</taxon>
        <taxon>Pseudomonadota</taxon>
        <taxon>Gammaproteobacteria</taxon>
        <taxon>Vibrionales</taxon>
        <taxon>Vibrionaceae</taxon>
        <taxon>Photobacterium</taxon>
    </lineage>
</organism>
<dbReference type="InterPro" id="IPR032494">
    <property type="entry name" value="Phage_TTP_N"/>
</dbReference>
<dbReference type="RefSeq" id="WP_255390322.1">
    <property type="nucleotide sequence ID" value="NZ_CP101508.1"/>
</dbReference>
<evidence type="ECO:0000313" key="4">
    <source>
        <dbReference type="Proteomes" id="UP001057998"/>
    </source>
</evidence>
<evidence type="ECO:0000259" key="2">
    <source>
        <dbReference type="Pfam" id="PF16461"/>
    </source>
</evidence>
<reference evidence="3" key="1">
    <citation type="submission" date="2022-07" db="EMBL/GenBank/DDBJ databases">
        <title>Genome sequencing of Photobacterium atrarenae GJH2-4.</title>
        <authorList>
            <person name="Park S.-J."/>
        </authorList>
    </citation>
    <scope>NUCLEOTIDE SEQUENCE</scope>
    <source>
        <strain evidence="3">GJH2-4</strain>
    </source>
</reference>
<evidence type="ECO:0000256" key="1">
    <source>
        <dbReference type="SAM" id="MobiDB-lite"/>
    </source>
</evidence>
<dbReference type="Gene3D" id="4.10.410.40">
    <property type="match status" value="1"/>
</dbReference>
<proteinExistence type="predicted"/>